<feature type="domain" description="Cupin type-2" evidence="1">
    <location>
        <begin position="43"/>
        <end position="94"/>
    </location>
</feature>
<dbReference type="Proteomes" id="UP000194280">
    <property type="component" value="Unassembled WGS sequence"/>
</dbReference>
<gene>
    <name evidence="2" type="ORF">BTJ68_00637</name>
</gene>
<proteinExistence type="predicted"/>
<evidence type="ECO:0000259" key="1">
    <source>
        <dbReference type="Pfam" id="PF07883"/>
    </source>
</evidence>
<dbReference type="EMBL" id="MUNK01000003">
    <property type="protein sequence ID" value="OTA39555.1"/>
    <property type="molecule type" value="Genomic_DNA"/>
</dbReference>
<dbReference type="PANTHER" id="PTHR36169">
    <property type="entry name" value="ETHANOLAMINE UTILIZATION PROTEIN EUTQ"/>
    <property type="match status" value="1"/>
</dbReference>
<dbReference type="InterPro" id="IPR011051">
    <property type="entry name" value="RmlC_Cupin_sf"/>
</dbReference>
<name>A0A1Z5TU55_HORWE</name>
<protein>
    <recommendedName>
        <fullName evidence="1">Cupin type-2 domain-containing protein</fullName>
    </recommendedName>
</protein>
<dbReference type="InterPro" id="IPR010424">
    <property type="entry name" value="EutQ"/>
</dbReference>
<dbReference type="SUPFAM" id="SSF51182">
    <property type="entry name" value="RmlC-like cupins"/>
    <property type="match status" value="1"/>
</dbReference>
<dbReference type="PANTHER" id="PTHR36169:SF1">
    <property type="entry name" value="ACETATE KINASE EUTQ"/>
    <property type="match status" value="1"/>
</dbReference>
<evidence type="ECO:0000313" key="3">
    <source>
        <dbReference type="Proteomes" id="UP000194280"/>
    </source>
</evidence>
<dbReference type="AlphaFoldDB" id="A0A1Z5TU55"/>
<dbReference type="InParanoid" id="A0A1Z5TU55"/>
<keyword evidence="3" id="KW-1185">Reference proteome</keyword>
<dbReference type="Pfam" id="PF07883">
    <property type="entry name" value="Cupin_2"/>
    <property type="match status" value="1"/>
</dbReference>
<dbReference type="Gene3D" id="2.60.120.10">
    <property type="entry name" value="Jelly Rolls"/>
    <property type="match status" value="1"/>
</dbReference>
<accession>A0A1Z5TU55</accession>
<reference evidence="2 3" key="1">
    <citation type="submission" date="2017-01" db="EMBL/GenBank/DDBJ databases">
        <title>The recent genome duplication of the halophilic yeast Hortaea werneckii: insights from long-read sequencing.</title>
        <authorList>
            <person name="Sinha S."/>
            <person name="Flibotte S."/>
            <person name="Neira M."/>
            <person name="Lenassi M."/>
            <person name="Gostincar C."/>
            <person name="Stajich J.E."/>
            <person name="Nislow C.E."/>
        </authorList>
    </citation>
    <scope>NUCLEOTIDE SEQUENCE [LARGE SCALE GENOMIC DNA]</scope>
    <source>
        <strain evidence="2 3">EXF-2000</strain>
    </source>
</reference>
<dbReference type="InterPro" id="IPR013096">
    <property type="entry name" value="Cupin_2"/>
</dbReference>
<sequence>MPVEYQSSTERFKIPEADGSHVFFRDIFGTNSKHSTDRMAGIWFRIEKGPEAGPPRHTYDESGVVWEGTVTLRDETGNTRVLGPGDSFFIHRGSTVKFSSSDYGICYKCAARPIAKL</sequence>
<comment type="caution">
    <text evidence="2">The sequence shown here is derived from an EMBL/GenBank/DDBJ whole genome shotgun (WGS) entry which is preliminary data.</text>
</comment>
<evidence type="ECO:0000313" key="2">
    <source>
        <dbReference type="EMBL" id="OTA39555.1"/>
    </source>
</evidence>
<dbReference type="VEuPathDB" id="FungiDB:BTJ68_00637"/>
<dbReference type="OrthoDB" id="4985585at2759"/>
<organism evidence="2 3">
    <name type="scientific">Hortaea werneckii EXF-2000</name>
    <dbReference type="NCBI Taxonomy" id="1157616"/>
    <lineage>
        <taxon>Eukaryota</taxon>
        <taxon>Fungi</taxon>
        <taxon>Dikarya</taxon>
        <taxon>Ascomycota</taxon>
        <taxon>Pezizomycotina</taxon>
        <taxon>Dothideomycetes</taxon>
        <taxon>Dothideomycetidae</taxon>
        <taxon>Mycosphaerellales</taxon>
        <taxon>Teratosphaeriaceae</taxon>
        <taxon>Hortaea</taxon>
    </lineage>
</organism>
<dbReference type="InterPro" id="IPR014710">
    <property type="entry name" value="RmlC-like_jellyroll"/>
</dbReference>